<proteinExistence type="predicted"/>
<dbReference type="InterPro" id="IPR036388">
    <property type="entry name" value="WH-like_DNA-bd_sf"/>
</dbReference>
<dbReference type="SUPFAM" id="SSF48008">
    <property type="entry name" value="GntR ligand-binding domain-like"/>
    <property type="match status" value="1"/>
</dbReference>
<dbReference type="Gene3D" id="1.10.10.10">
    <property type="entry name" value="Winged helix-like DNA-binding domain superfamily/Winged helix DNA-binding domain"/>
    <property type="match status" value="1"/>
</dbReference>
<gene>
    <name evidence="5" type="ORF">IGS68_32325</name>
</gene>
<protein>
    <submittedName>
        <fullName evidence="5">GntR family transcriptional regulator</fullName>
    </submittedName>
</protein>
<organism evidence="5 6">
    <name type="scientific">Skermanella cutis</name>
    <dbReference type="NCBI Taxonomy" id="2775420"/>
    <lineage>
        <taxon>Bacteria</taxon>
        <taxon>Pseudomonadati</taxon>
        <taxon>Pseudomonadota</taxon>
        <taxon>Alphaproteobacteria</taxon>
        <taxon>Rhodospirillales</taxon>
        <taxon>Azospirillaceae</taxon>
        <taxon>Skermanella</taxon>
    </lineage>
</organism>
<dbReference type="InterPro" id="IPR011711">
    <property type="entry name" value="GntR_C"/>
</dbReference>
<dbReference type="Gene3D" id="1.20.120.530">
    <property type="entry name" value="GntR ligand-binding domain-like"/>
    <property type="match status" value="1"/>
</dbReference>
<evidence type="ECO:0000259" key="4">
    <source>
        <dbReference type="PROSITE" id="PS50949"/>
    </source>
</evidence>
<keyword evidence="6" id="KW-1185">Reference proteome</keyword>
<dbReference type="EMBL" id="CP067422">
    <property type="protein sequence ID" value="QQP93702.1"/>
    <property type="molecule type" value="Genomic_DNA"/>
</dbReference>
<name>A0ABX7BH31_9PROT</name>
<dbReference type="Pfam" id="PF07729">
    <property type="entry name" value="FCD"/>
    <property type="match status" value="1"/>
</dbReference>
<dbReference type="PANTHER" id="PTHR43537:SF49">
    <property type="entry name" value="TRANSCRIPTIONAL REGULATORY PROTEIN"/>
    <property type="match status" value="1"/>
</dbReference>
<reference evidence="5" key="1">
    <citation type="submission" date="2021-02" db="EMBL/GenBank/DDBJ databases">
        <title>Skermanella TT6 skin isolate.</title>
        <authorList>
            <person name="Lee K."/>
            <person name="Ganzorig M."/>
        </authorList>
    </citation>
    <scope>NUCLEOTIDE SEQUENCE</scope>
    <source>
        <strain evidence="5">TT6</strain>
    </source>
</reference>
<evidence type="ECO:0000256" key="3">
    <source>
        <dbReference type="ARBA" id="ARBA00023163"/>
    </source>
</evidence>
<dbReference type="SUPFAM" id="SSF46785">
    <property type="entry name" value="Winged helix' DNA-binding domain"/>
    <property type="match status" value="1"/>
</dbReference>
<evidence type="ECO:0000256" key="1">
    <source>
        <dbReference type="ARBA" id="ARBA00023015"/>
    </source>
</evidence>
<dbReference type="RefSeq" id="WP_201083461.1">
    <property type="nucleotide sequence ID" value="NZ_CP067422.1"/>
</dbReference>
<dbReference type="PROSITE" id="PS50949">
    <property type="entry name" value="HTH_GNTR"/>
    <property type="match status" value="1"/>
</dbReference>
<accession>A0ABX7BH31</accession>
<dbReference type="InterPro" id="IPR008920">
    <property type="entry name" value="TF_FadR/GntR_C"/>
</dbReference>
<keyword evidence="1" id="KW-0805">Transcription regulation</keyword>
<dbReference type="Proteomes" id="UP000595197">
    <property type="component" value="Plasmid pTT6-2"/>
</dbReference>
<evidence type="ECO:0000313" key="5">
    <source>
        <dbReference type="EMBL" id="QQP93702.1"/>
    </source>
</evidence>
<evidence type="ECO:0000313" key="6">
    <source>
        <dbReference type="Proteomes" id="UP000595197"/>
    </source>
</evidence>
<evidence type="ECO:0000256" key="2">
    <source>
        <dbReference type="ARBA" id="ARBA00023125"/>
    </source>
</evidence>
<keyword evidence="2" id="KW-0238">DNA-binding</keyword>
<geneLocation type="plasmid" evidence="5 6">
    <name>pTT6-2</name>
</geneLocation>
<dbReference type="InterPro" id="IPR036390">
    <property type="entry name" value="WH_DNA-bd_sf"/>
</dbReference>
<dbReference type="InterPro" id="IPR000524">
    <property type="entry name" value="Tscrpt_reg_HTH_GntR"/>
</dbReference>
<dbReference type="Pfam" id="PF00392">
    <property type="entry name" value="GntR"/>
    <property type="match status" value="1"/>
</dbReference>
<sequence length="237" mass="25890">MAIPQPAPEQGSETGTSFKMQAYRAVKDSILAMDVYGRRGEIRIDDREVAQALGISRTPVREALILLEHEGLVRAVPRRGIVVVRKTRREIVDMVVVWAALEGMAARLATARASDEELGALVRSFRETPLLTDARESGASVSLVPDYPDRAMELGRGLIRLSGCALIEALTGNMAPHMRGIRKLELLDGEQAARAAACQFGIIDALESRDADAAEALILRHNLDLALHIQRSCDFPD</sequence>
<dbReference type="SMART" id="SM00345">
    <property type="entry name" value="HTH_GNTR"/>
    <property type="match status" value="1"/>
</dbReference>
<dbReference type="PANTHER" id="PTHR43537">
    <property type="entry name" value="TRANSCRIPTIONAL REGULATOR, GNTR FAMILY"/>
    <property type="match status" value="1"/>
</dbReference>
<keyword evidence="5" id="KW-0614">Plasmid</keyword>
<feature type="domain" description="HTH gntR-type" evidence="4">
    <location>
        <begin position="16"/>
        <end position="86"/>
    </location>
</feature>
<dbReference type="SMART" id="SM00895">
    <property type="entry name" value="FCD"/>
    <property type="match status" value="1"/>
</dbReference>
<keyword evidence="3" id="KW-0804">Transcription</keyword>
<dbReference type="PRINTS" id="PR00035">
    <property type="entry name" value="HTHGNTR"/>
</dbReference>